<dbReference type="PROSITE" id="PS50026">
    <property type="entry name" value="EGF_3"/>
    <property type="match status" value="1"/>
</dbReference>
<evidence type="ECO:0000256" key="2">
    <source>
        <dbReference type="ARBA" id="ARBA00022729"/>
    </source>
</evidence>
<dbReference type="SMART" id="SM00181">
    <property type="entry name" value="EGF"/>
    <property type="match status" value="5"/>
</dbReference>
<keyword evidence="5" id="KW-1015">Disulfide bond</keyword>
<feature type="domain" description="EGF-like" evidence="7">
    <location>
        <begin position="1293"/>
        <end position="1333"/>
    </location>
</feature>
<dbReference type="InterPro" id="IPR049883">
    <property type="entry name" value="NOTCH1_EGF-like"/>
</dbReference>
<dbReference type="Proteomes" id="UP001158576">
    <property type="component" value="Chromosome XSR"/>
</dbReference>
<organism evidence="8 9">
    <name type="scientific">Oikopleura dioica</name>
    <name type="common">Tunicate</name>
    <dbReference type="NCBI Taxonomy" id="34765"/>
    <lineage>
        <taxon>Eukaryota</taxon>
        <taxon>Metazoa</taxon>
        <taxon>Chordata</taxon>
        <taxon>Tunicata</taxon>
        <taxon>Appendicularia</taxon>
        <taxon>Copelata</taxon>
        <taxon>Oikopleuridae</taxon>
        <taxon>Oikopleura</taxon>
    </lineage>
</organism>
<dbReference type="Gene3D" id="2.60.40.10">
    <property type="entry name" value="Immunoglobulins"/>
    <property type="match status" value="1"/>
</dbReference>
<keyword evidence="9" id="KW-1185">Reference proteome</keyword>
<dbReference type="InterPro" id="IPR013783">
    <property type="entry name" value="Ig-like_fold"/>
</dbReference>
<evidence type="ECO:0000313" key="9">
    <source>
        <dbReference type="Proteomes" id="UP001158576"/>
    </source>
</evidence>
<dbReference type="InterPro" id="IPR019742">
    <property type="entry name" value="MacrogloblnA2_CS"/>
</dbReference>
<reference evidence="8 9" key="1">
    <citation type="submission" date="2021-04" db="EMBL/GenBank/DDBJ databases">
        <authorList>
            <person name="Bliznina A."/>
        </authorList>
    </citation>
    <scope>NUCLEOTIDE SEQUENCE [LARGE SCALE GENOMIC DNA]</scope>
</reference>
<dbReference type="Gene3D" id="2.60.40.690">
    <property type="entry name" value="Alpha-macroglobulin, receptor-binding domain"/>
    <property type="match status" value="1"/>
</dbReference>
<dbReference type="SUPFAM" id="SSF57196">
    <property type="entry name" value="EGF/Laminin"/>
    <property type="match status" value="1"/>
</dbReference>
<dbReference type="PANTHER" id="PTHR11412:SF136">
    <property type="entry name" value="CD109 ANTIGEN"/>
    <property type="match status" value="1"/>
</dbReference>
<dbReference type="PANTHER" id="PTHR11412">
    <property type="entry name" value="MACROGLOBULIN / COMPLEMENT"/>
    <property type="match status" value="1"/>
</dbReference>
<dbReference type="SMART" id="SM01359">
    <property type="entry name" value="A2M_N_2"/>
    <property type="match status" value="1"/>
</dbReference>
<dbReference type="InterPro" id="IPR026823">
    <property type="entry name" value="cEGF"/>
</dbReference>
<dbReference type="InterPro" id="IPR001881">
    <property type="entry name" value="EGF-like_Ca-bd_dom"/>
</dbReference>
<dbReference type="Gene3D" id="2.60.120.1540">
    <property type="match status" value="1"/>
</dbReference>
<dbReference type="Pfam" id="PF12662">
    <property type="entry name" value="cEGF"/>
    <property type="match status" value="1"/>
</dbReference>
<comment type="caution">
    <text evidence="6">Lacks conserved residue(s) required for the propagation of feature annotation.</text>
</comment>
<dbReference type="SUPFAM" id="SSF48239">
    <property type="entry name" value="Terpenoid cyclases/Protein prenyltransferases"/>
    <property type="match status" value="1"/>
</dbReference>
<keyword evidence="3" id="KW-0677">Repeat</keyword>
<dbReference type="PROSITE" id="PS01187">
    <property type="entry name" value="EGF_CA"/>
    <property type="match status" value="2"/>
</dbReference>
<dbReference type="CDD" id="cd19941">
    <property type="entry name" value="TIL"/>
    <property type="match status" value="1"/>
</dbReference>
<dbReference type="InterPro" id="IPR001599">
    <property type="entry name" value="Macroglobln_a2"/>
</dbReference>
<dbReference type="Pfam" id="PF07678">
    <property type="entry name" value="TED_complement"/>
    <property type="match status" value="1"/>
</dbReference>
<dbReference type="InterPro" id="IPR011626">
    <property type="entry name" value="Alpha-macroglobulin_TED"/>
</dbReference>
<dbReference type="Gene3D" id="1.50.10.20">
    <property type="match status" value="1"/>
</dbReference>
<name>A0ABN7SFK0_OIKDI</name>
<dbReference type="InterPro" id="IPR009048">
    <property type="entry name" value="A-macroglobulin_rcpt-bd"/>
</dbReference>
<dbReference type="InterPro" id="IPR050473">
    <property type="entry name" value="A2M/Complement_sys"/>
</dbReference>
<dbReference type="CDD" id="cd00054">
    <property type="entry name" value="EGF_CA"/>
    <property type="match status" value="3"/>
</dbReference>
<dbReference type="Pfam" id="PF07645">
    <property type="entry name" value="EGF_CA"/>
    <property type="match status" value="2"/>
</dbReference>
<dbReference type="InterPro" id="IPR036595">
    <property type="entry name" value="A-macroglobulin_rcpt-bd_sf"/>
</dbReference>
<dbReference type="SMART" id="SM01361">
    <property type="entry name" value="A2M_recep"/>
    <property type="match status" value="1"/>
</dbReference>
<dbReference type="PROSITE" id="PS00477">
    <property type="entry name" value="ALPHA_2_MACROGLOBULIN"/>
    <property type="match status" value="1"/>
</dbReference>
<protein>
    <submittedName>
        <fullName evidence="8">Oidioi.mRNA.OKI2018_I69.XSR.g16282.t1.cds</fullName>
    </submittedName>
</protein>
<dbReference type="EMBL" id="OU015569">
    <property type="protein sequence ID" value="CAG5099135.1"/>
    <property type="molecule type" value="Genomic_DNA"/>
</dbReference>
<evidence type="ECO:0000256" key="6">
    <source>
        <dbReference type="PROSITE-ProRule" id="PRU00076"/>
    </source>
</evidence>
<keyword evidence="1 6" id="KW-0245">EGF-like domain</keyword>
<proteinExistence type="predicted"/>
<dbReference type="Pfam" id="PF07703">
    <property type="entry name" value="A2M_BRD"/>
    <property type="match status" value="1"/>
</dbReference>
<evidence type="ECO:0000313" key="8">
    <source>
        <dbReference type="EMBL" id="CAG5099135.1"/>
    </source>
</evidence>
<dbReference type="InterPro" id="IPR000742">
    <property type="entry name" value="EGF"/>
</dbReference>
<keyword evidence="4" id="KW-0882">Thioester bond</keyword>
<dbReference type="PROSITE" id="PS01186">
    <property type="entry name" value="EGF_2"/>
    <property type="match status" value="1"/>
</dbReference>
<dbReference type="InterPro" id="IPR018097">
    <property type="entry name" value="EGF_Ca-bd_CS"/>
</dbReference>
<dbReference type="SMART" id="SM00179">
    <property type="entry name" value="EGF_CA"/>
    <property type="match status" value="4"/>
</dbReference>
<evidence type="ECO:0000256" key="3">
    <source>
        <dbReference type="ARBA" id="ARBA00022737"/>
    </source>
</evidence>
<dbReference type="Pfam" id="PF07677">
    <property type="entry name" value="A2M_recep"/>
    <property type="match status" value="1"/>
</dbReference>
<evidence type="ECO:0000259" key="7">
    <source>
        <dbReference type="PROSITE" id="PS50026"/>
    </source>
</evidence>
<dbReference type="Pfam" id="PF00207">
    <property type="entry name" value="A2M"/>
    <property type="match status" value="1"/>
</dbReference>
<sequence length="1518" mass="170765">MIQAERDLWGKQFNVSLAVEEEGTGVIQQHQRIIDISKQHFEIAFANYRDTFKFDDTRPYTTDVFIKRNDNGKPAAGKTVLVLIDYAKSDFADYFYKKDQNYTTDENGKITVSFTPVKNSKIITIRVEVAPDNKIITGHHQIMVESSEKIKLKAVSCDAPALVNVHYRYVTECDGNGQCSLNNDVSKFAYSIITAGKGLYESKVLSRGSAEDQWDEADVSKDGRVRTTSGSFTLRLDIPIPNRNSVKLIATMTLEKSALESSLVTDISEIDFEGCLPFGVDASFDSKTAAPGDEVRVELSAPGGSLCLLGVVDRGVYVKQRGQNTFSKKDIIDGIRNRTEFPYNARLDFTKCNGQRFSSRSSNQPNSSNLYDWESNESDALQPLTYASEVQHRFKRSLHDGSDKLSDYKLSYDAFLEGDLNVWSNLHIPVRQCEGSADNHFTSNSGIRPMRQLALQGFFATAEGVYTNEIQVRNYFPETWLWEDYIIPLTGKRVENFKVPGSTTTWIGNVMCLHPTLGVGILEPQLELEVSKNCDGARRVTLKDQVPTFSETISLPSPSDAIEGSEEIRISASGDILGPIVPNIDALLEEPMGCGEQNLARLYPNVLVLEYLDRLDIDDRELEQRAIRNTQLGISRQIKFLMFDGSFVIFKPDPFCVRSYHNYSFDEALLPSHPICQQSTLDDTSTWLTSFAVKVLARADRSSKNVFVDSQFLLIKPLEWLKNAQKEDGCFEMVGFVPRNDSYEDPHSRQLAMNSFVLGNIIDATKCGKDYVERNSFYKNVIRKAMGCITEKIADETMINPHSAILALRTFAQFVNKCEEQDNDEKLWRSIGGFVDRLIGVIRKTIELDPRNTYMSFDIRKGSIAAQIEATGLMLSASTEFLFAPIARRKKALSALKSQNADFINFKKNCKYMISWLVGQRNRLGGWRNTQDTVAALEGILHYTQGHGKSNSRRMSTNEMTLLFGKDFLKEQLKGSAKNEHVRIHTNHSVNFIEKNPSKDSQQSTKSLQIGRDNSMLLQQTRVTGSVDELHIKAEGKGCAMIQISKSYNVPNTKYALEGLHLEVFVRGKPNECRLKKDRQLTVCTRYKSAASSQLWTNMVIVEVEITSGYWVDYESLKNVVSGGHLVGIRKYEISEDSPIIVFYLNTVGPEDICLSLHIKPIVEVSNEAPARISVYDYYDENRKAVATYSPLCTDETWGNSGYCVNFCKQWLDTPSTNPSPSAKCRQSVIFRGRRNYCDLSEQGRCKYGMCLTTLTYYRCECSDERFEPDAYGTSCQPRDKGLLNQWRRHLEDVDHCKTSNPCTNAFCINRFGGSYICECKQGYRRKTHEICEDVNECKTETNPCGKLLCVNTPGSYECRCPVSTRKVQIGNLLKCEPRCPLTHRWKEGLLGGACEPRSPTACTQGANPCGAGTCIPLKFGRHMCSCAKGFKLNENGKCVDIDECAEANEKRTRPCGLHQAAQCFNSEGSFNCICLQDMIYNKMKKTCECKNGTTADGRCKPECPENLDPIDRAVRGC</sequence>
<dbReference type="SMART" id="SM01360">
    <property type="entry name" value="A2M"/>
    <property type="match status" value="1"/>
</dbReference>
<dbReference type="InterPro" id="IPR008930">
    <property type="entry name" value="Terpenoid_cyclase/PrenylTrfase"/>
</dbReference>
<dbReference type="SMART" id="SM01419">
    <property type="entry name" value="Thiol-ester_cl"/>
    <property type="match status" value="1"/>
</dbReference>
<evidence type="ECO:0000256" key="1">
    <source>
        <dbReference type="ARBA" id="ARBA00022536"/>
    </source>
</evidence>
<accession>A0ABN7SFK0</accession>
<dbReference type="Gene3D" id="2.10.25.10">
    <property type="entry name" value="Laminin"/>
    <property type="match status" value="4"/>
</dbReference>
<dbReference type="InterPro" id="IPR047565">
    <property type="entry name" value="Alpha-macroglob_thiol-ester_cl"/>
</dbReference>
<keyword evidence="2" id="KW-0732">Signal</keyword>
<dbReference type="InterPro" id="IPR011625">
    <property type="entry name" value="A2M_N_BRD"/>
</dbReference>
<evidence type="ECO:0000256" key="5">
    <source>
        <dbReference type="ARBA" id="ARBA00023157"/>
    </source>
</evidence>
<evidence type="ECO:0000256" key="4">
    <source>
        <dbReference type="ARBA" id="ARBA00022966"/>
    </source>
</evidence>
<gene>
    <name evidence="8" type="ORF">OKIOD_LOCUS7840</name>
</gene>
<dbReference type="Gene3D" id="2.20.130.20">
    <property type="match status" value="1"/>
</dbReference>
<dbReference type="SUPFAM" id="SSF49410">
    <property type="entry name" value="Alpha-macroglobulin receptor domain"/>
    <property type="match status" value="1"/>
</dbReference>